<evidence type="ECO:0000313" key="8">
    <source>
        <dbReference type="EMBL" id="KAK8563917.1"/>
    </source>
</evidence>
<keyword evidence="5" id="KW-0472">Membrane</keyword>
<comment type="caution">
    <text evidence="8">The sequence shown here is derived from an EMBL/GenBank/DDBJ whole genome shotgun (WGS) entry which is preliminary data.</text>
</comment>
<dbReference type="Pfam" id="PF00560">
    <property type="entry name" value="LRR_1"/>
    <property type="match status" value="2"/>
</dbReference>
<dbReference type="InterPro" id="IPR032675">
    <property type="entry name" value="LRR_dom_sf"/>
</dbReference>
<protein>
    <recommendedName>
        <fullName evidence="10">Leucine-rich repeat-containing N-terminal plant-type domain-containing protein</fullName>
    </recommendedName>
</protein>
<sequence>MDYCSWDGITCDASGRVIGLDLSYQFLSGEINNSNSLFRLQHLQQLNLADNTDLGGQLPESIGNLGQLTRIVLWNCKFTGPIPKTLEKLTQLIYLDFSTNSGTTSSGLCFRLLT</sequence>
<organism evidence="8 9">
    <name type="scientific">Hibiscus sabdariffa</name>
    <name type="common">roselle</name>
    <dbReference type="NCBI Taxonomy" id="183260"/>
    <lineage>
        <taxon>Eukaryota</taxon>
        <taxon>Viridiplantae</taxon>
        <taxon>Streptophyta</taxon>
        <taxon>Embryophyta</taxon>
        <taxon>Tracheophyta</taxon>
        <taxon>Spermatophyta</taxon>
        <taxon>Magnoliopsida</taxon>
        <taxon>eudicotyledons</taxon>
        <taxon>Gunneridae</taxon>
        <taxon>Pentapetalae</taxon>
        <taxon>rosids</taxon>
        <taxon>malvids</taxon>
        <taxon>Malvales</taxon>
        <taxon>Malvaceae</taxon>
        <taxon>Malvoideae</taxon>
        <taxon>Hibiscus</taxon>
    </lineage>
</organism>
<keyword evidence="7" id="KW-0325">Glycoprotein</keyword>
<evidence type="ECO:0000256" key="4">
    <source>
        <dbReference type="ARBA" id="ARBA00022989"/>
    </source>
</evidence>
<keyword evidence="6" id="KW-0675">Receptor</keyword>
<keyword evidence="3" id="KW-0732">Signal</keyword>
<dbReference type="SUPFAM" id="SSF52058">
    <property type="entry name" value="L domain-like"/>
    <property type="match status" value="1"/>
</dbReference>
<dbReference type="PANTHER" id="PTHR48061:SF12">
    <property type="entry name" value="DISEASE RESISTANCE LIKE PROTEIN"/>
    <property type="match status" value="1"/>
</dbReference>
<evidence type="ECO:0000256" key="5">
    <source>
        <dbReference type="ARBA" id="ARBA00023136"/>
    </source>
</evidence>
<evidence type="ECO:0000313" key="9">
    <source>
        <dbReference type="Proteomes" id="UP001472677"/>
    </source>
</evidence>
<accession>A0ABR2EPH4</accession>
<evidence type="ECO:0008006" key="10">
    <source>
        <dbReference type="Google" id="ProtNLM"/>
    </source>
</evidence>
<proteinExistence type="predicted"/>
<name>A0ABR2EPH4_9ROSI</name>
<dbReference type="Proteomes" id="UP001472677">
    <property type="component" value="Unassembled WGS sequence"/>
</dbReference>
<dbReference type="InterPro" id="IPR046956">
    <property type="entry name" value="RLP23-like"/>
</dbReference>
<comment type="subcellular location">
    <subcellularLocation>
        <location evidence="1">Membrane</location>
        <topology evidence="1">Single-pass type I membrane protein</topology>
    </subcellularLocation>
</comment>
<keyword evidence="4" id="KW-1133">Transmembrane helix</keyword>
<dbReference type="EMBL" id="JBBPBM010000011">
    <property type="protein sequence ID" value="KAK8563917.1"/>
    <property type="molecule type" value="Genomic_DNA"/>
</dbReference>
<dbReference type="PANTHER" id="PTHR48061">
    <property type="entry name" value="LEUCINE-RICH REPEAT RECEPTOR PROTEIN KINASE EMS1-LIKE-RELATED"/>
    <property type="match status" value="1"/>
</dbReference>
<evidence type="ECO:0000256" key="6">
    <source>
        <dbReference type="ARBA" id="ARBA00023170"/>
    </source>
</evidence>
<evidence type="ECO:0000256" key="1">
    <source>
        <dbReference type="ARBA" id="ARBA00004479"/>
    </source>
</evidence>
<gene>
    <name evidence="8" type="ORF">V6N12_036052</name>
</gene>
<evidence type="ECO:0000256" key="3">
    <source>
        <dbReference type="ARBA" id="ARBA00022729"/>
    </source>
</evidence>
<keyword evidence="2" id="KW-0812">Transmembrane</keyword>
<evidence type="ECO:0000256" key="7">
    <source>
        <dbReference type="ARBA" id="ARBA00023180"/>
    </source>
</evidence>
<dbReference type="Gene3D" id="3.80.10.10">
    <property type="entry name" value="Ribonuclease Inhibitor"/>
    <property type="match status" value="2"/>
</dbReference>
<reference evidence="8 9" key="1">
    <citation type="journal article" date="2024" name="G3 (Bethesda)">
        <title>Genome assembly of Hibiscus sabdariffa L. provides insights into metabolisms of medicinal natural products.</title>
        <authorList>
            <person name="Kim T."/>
        </authorList>
    </citation>
    <scope>NUCLEOTIDE SEQUENCE [LARGE SCALE GENOMIC DNA]</scope>
    <source>
        <strain evidence="8">TK-2024</strain>
        <tissue evidence="8">Old leaves</tissue>
    </source>
</reference>
<keyword evidence="9" id="KW-1185">Reference proteome</keyword>
<evidence type="ECO:0000256" key="2">
    <source>
        <dbReference type="ARBA" id="ARBA00022692"/>
    </source>
</evidence>
<dbReference type="InterPro" id="IPR001611">
    <property type="entry name" value="Leu-rich_rpt"/>
</dbReference>